<protein>
    <submittedName>
        <fullName evidence="2">Uncharacterized protein</fullName>
    </submittedName>
</protein>
<evidence type="ECO:0000313" key="2">
    <source>
        <dbReference type="EMBL" id="OAQ23922.1"/>
    </source>
</evidence>
<feature type="compositionally biased region" description="Polar residues" evidence="1">
    <location>
        <begin position="732"/>
        <end position="756"/>
    </location>
</feature>
<dbReference type="GO" id="GO:0031929">
    <property type="term" value="P:TOR signaling"/>
    <property type="evidence" value="ECO:0007669"/>
    <property type="project" value="InterPro"/>
</dbReference>
<feature type="compositionally biased region" description="Pro residues" evidence="1">
    <location>
        <begin position="1"/>
        <end position="10"/>
    </location>
</feature>
<feature type="region of interest" description="Disordered" evidence="1">
    <location>
        <begin position="586"/>
        <end position="630"/>
    </location>
</feature>
<feature type="compositionally biased region" description="Basic and acidic residues" evidence="1">
    <location>
        <begin position="393"/>
        <end position="412"/>
    </location>
</feature>
<feature type="compositionally biased region" description="Polar residues" evidence="1">
    <location>
        <begin position="106"/>
        <end position="124"/>
    </location>
</feature>
<feature type="compositionally biased region" description="Basic residues" evidence="1">
    <location>
        <begin position="223"/>
        <end position="247"/>
    </location>
</feature>
<feature type="compositionally biased region" description="Low complexity" evidence="1">
    <location>
        <begin position="718"/>
        <end position="731"/>
    </location>
</feature>
<dbReference type="GO" id="GO:0031931">
    <property type="term" value="C:TORC1 complex"/>
    <property type="evidence" value="ECO:0007669"/>
    <property type="project" value="InterPro"/>
</dbReference>
<feature type="compositionally biased region" description="Basic and acidic residues" evidence="1">
    <location>
        <begin position="209"/>
        <end position="220"/>
    </location>
</feature>
<feature type="compositionally biased region" description="Low complexity" evidence="1">
    <location>
        <begin position="666"/>
        <end position="701"/>
    </location>
</feature>
<feature type="region of interest" description="Disordered" evidence="1">
    <location>
        <begin position="526"/>
        <end position="556"/>
    </location>
</feature>
<feature type="compositionally biased region" description="Low complexity" evidence="1">
    <location>
        <begin position="25"/>
        <end position="48"/>
    </location>
</feature>
<accession>A0A197JFH1</accession>
<feature type="compositionally biased region" description="Polar residues" evidence="1">
    <location>
        <begin position="64"/>
        <end position="74"/>
    </location>
</feature>
<keyword evidence="3" id="KW-1185">Reference proteome</keyword>
<feature type="compositionally biased region" description="Low complexity" evidence="1">
    <location>
        <begin position="136"/>
        <end position="147"/>
    </location>
</feature>
<feature type="compositionally biased region" description="Low complexity" evidence="1">
    <location>
        <begin position="764"/>
        <end position="778"/>
    </location>
</feature>
<feature type="compositionally biased region" description="Polar residues" evidence="1">
    <location>
        <begin position="414"/>
        <end position="424"/>
    </location>
</feature>
<dbReference type="OrthoDB" id="5430106at2759"/>
<feature type="compositionally biased region" description="Polar residues" evidence="1">
    <location>
        <begin position="783"/>
        <end position="794"/>
    </location>
</feature>
<evidence type="ECO:0000256" key="1">
    <source>
        <dbReference type="SAM" id="MobiDB-lite"/>
    </source>
</evidence>
<feature type="compositionally biased region" description="Basic and acidic residues" evidence="1">
    <location>
        <begin position="310"/>
        <end position="320"/>
    </location>
</feature>
<feature type="compositionally biased region" description="Low complexity" evidence="1">
    <location>
        <begin position="262"/>
        <end position="273"/>
    </location>
</feature>
<feature type="region of interest" description="Disordered" evidence="1">
    <location>
        <begin position="848"/>
        <end position="869"/>
    </location>
</feature>
<evidence type="ECO:0000313" key="3">
    <source>
        <dbReference type="Proteomes" id="UP000078512"/>
    </source>
</evidence>
<proteinExistence type="predicted"/>
<dbReference type="Pfam" id="PF10452">
    <property type="entry name" value="TCO89"/>
    <property type="match status" value="1"/>
</dbReference>
<dbReference type="EMBL" id="KV442105">
    <property type="protein sequence ID" value="OAQ23922.1"/>
    <property type="molecule type" value="Genomic_DNA"/>
</dbReference>
<dbReference type="STRING" id="1314771.A0A197JFH1"/>
<feature type="compositionally biased region" description="Low complexity" evidence="1">
    <location>
        <begin position="75"/>
        <end position="99"/>
    </location>
</feature>
<feature type="region of interest" description="Disordered" evidence="1">
    <location>
        <begin position="1"/>
        <end position="489"/>
    </location>
</feature>
<feature type="compositionally biased region" description="Low complexity" evidence="1">
    <location>
        <begin position="544"/>
        <end position="553"/>
    </location>
</feature>
<name>A0A197JFH1_9FUNG</name>
<dbReference type="AlphaFoldDB" id="A0A197JFH1"/>
<dbReference type="Proteomes" id="UP000078512">
    <property type="component" value="Unassembled WGS sequence"/>
</dbReference>
<organism evidence="2 3">
    <name type="scientific">Linnemannia elongata AG-77</name>
    <dbReference type="NCBI Taxonomy" id="1314771"/>
    <lineage>
        <taxon>Eukaryota</taxon>
        <taxon>Fungi</taxon>
        <taxon>Fungi incertae sedis</taxon>
        <taxon>Mucoromycota</taxon>
        <taxon>Mortierellomycotina</taxon>
        <taxon>Mortierellomycetes</taxon>
        <taxon>Mortierellales</taxon>
        <taxon>Mortierellaceae</taxon>
        <taxon>Linnemannia</taxon>
    </lineage>
</organism>
<feature type="compositionally biased region" description="Low complexity" evidence="1">
    <location>
        <begin position="459"/>
        <end position="472"/>
    </location>
</feature>
<feature type="region of interest" description="Disordered" evidence="1">
    <location>
        <begin position="666"/>
        <end position="812"/>
    </location>
</feature>
<feature type="compositionally biased region" description="Gly residues" evidence="1">
    <location>
        <begin position="444"/>
        <end position="458"/>
    </location>
</feature>
<dbReference type="InterPro" id="IPR018857">
    <property type="entry name" value="TORC1_cplx_su_TCO89"/>
</dbReference>
<reference evidence="2 3" key="1">
    <citation type="submission" date="2016-05" db="EMBL/GenBank/DDBJ databases">
        <title>Genome sequencing reveals origins of a unique bacterial endosymbiosis in the earliest lineages of terrestrial Fungi.</title>
        <authorList>
            <consortium name="DOE Joint Genome Institute"/>
            <person name="Uehling J."/>
            <person name="Gryganskyi A."/>
            <person name="Hameed K."/>
            <person name="Tschaplinski T."/>
            <person name="Misztal P."/>
            <person name="Wu S."/>
            <person name="Desiro A."/>
            <person name="Vande Pol N."/>
            <person name="Du Z.-Y."/>
            <person name="Zienkiewicz A."/>
            <person name="Zienkiewicz K."/>
            <person name="Morin E."/>
            <person name="Tisserant E."/>
            <person name="Splivallo R."/>
            <person name="Hainaut M."/>
            <person name="Henrissat B."/>
            <person name="Ohm R."/>
            <person name="Kuo A."/>
            <person name="Yan J."/>
            <person name="Lipzen A."/>
            <person name="Nolan M."/>
            <person name="Labutti K."/>
            <person name="Barry K."/>
            <person name="Goldstein A."/>
            <person name="Labbe J."/>
            <person name="Schadt C."/>
            <person name="Tuskan G."/>
            <person name="Grigoriev I."/>
            <person name="Martin F."/>
            <person name="Vilgalys R."/>
            <person name="Bonito G."/>
        </authorList>
    </citation>
    <scope>NUCLEOTIDE SEQUENCE [LARGE SCALE GENOMIC DNA]</scope>
    <source>
        <strain evidence="2 3">AG-77</strain>
    </source>
</reference>
<gene>
    <name evidence="2" type="ORF">K457DRAFT_142311</name>
</gene>
<sequence length="869" mass="92485">MGDTSPPQPQPAGKHRTTRQETIEPSISAPTTTAAAPPPTSTHGTTASKPSRKDALLSHKRSRSNNSQGHAASSTITTTNTTLTTTAGHSSHNHNNNNNNKRHSHTVTNSKTRPMMRSISNQSQHHQEPKQQHSPTAAHSTATTATTKSERRARTSTEQRKKGRPKFVCGDHADEDLSSDQPHQEQHTHSHGAATGKAGEGEGEEEGTEAVRELEHDGYHPYHPPRHKHHPYPVAPTRHHTSLHQNHHLPPTEAAGEGGRRGVSSQAVSSQQGNLDPERGPISESIPNNSQRPHLLPRPSSIPPPAPMRATEKEQEKKQQSEITTIRLTAPDAMTALPTSTRKENTKKKTNGPFVSSSSPSSAEESDVSVTRAKLTNLTLVRKDEQGQQQQQRKQDERIPKDTTLAGKDKGVDNINNNTETTLQPKVPELVVHSTSTTSTHNLAGGGGGGGGRGGATVGGHLQPSQQPHSHPTPGVAAAITSPSQQPSERLTRLLNPSLSTTSLPSLSKTTSQPVVAIVCPNHHQNDSIVDNADSVSSHKEDSSPSQQDTPSPMTAAASAVDLVSKLLNPVVTLGRSRSHSSLHSMFTNALSGSPSSSSATTGQHRPFHARHGSAASLAGSVKSNPASSSTGMSMMGMGFMTSPPRVADPNVYLISRFITPASQQQAALSSSAPKQQAGSLSGSSSTGSLAARRRLPASLRMTSSDMDVPAAGGRGGPSAATAAASAALGTVPTSPDRASTYSSAEGPTPTHSHSATPLPPHSSFPSSNHTSSSPWNPEESMSRTQQKLNLQRDSSYDDLDEQEMARRGRVHKEMERIQREYKCIRMTSDPVMESMSRCFALQKQQQLEQQSEVLGGRGGSHGDEARSF</sequence>
<feature type="compositionally biased region" description="Basic and acidic residues" evidence="1">
    <location>
        <begin position="148"/>
        <end position="160"/>
    </location>
</feature>